<feature type="transmembrane region" description="Helical" evidence="10">
    <location>
        <begin position="200"/>
        <end position="224"/>
    </location>
</feature>
<dbReference type="SUPFAM" id="SSF47384">
    <property type="entry name" value="Homodimeric domain of signal transducing histidine kinase"/>
    <property type="match status" value="1"/>
</dbReference>
<dbReference type="EC" id="2.7.13.3" evidence="4"/>
<reference evidence="12 13" key="1">
    <citation type="submission" date="2012-08" db="EMBL/GenBank/DDBJ databases">
        <title>Whole genome shotgun sequence of Kineosphaera limosa NBRC 100340.</title>
        <authorList>
            <person name="Yoshida I."/>
            <person name="Isaki S."/>
            <person name="Hosoyama A."/>
            <person name="Tsuchikane K."/>
            <person name="Katsumata H."/>
            <person name="Ando Y."/>
            <person name="Ohji S."/>
            <person name="Hamada M."/>
            <person name="Tamura T."/>
            <person name="Yamazoe A."/>
            <person name="Yamazaki S."/>
            <person name="Fujita N."/>
        </authorList>
    </citation>
    <scope>NUCLEOTIDE SEQUENCE [LARGE SCALE GENOMIC DNA]</scope>
    <source>
        <strain evidence="12 13">NBRC 100340</strain>
    </source>
</reference>
<comment type="cofactor">
    <cofactor evidence="2">
        <name>a divalent metal cation</name>
        <dbReference type="ChEBI" id="CHEBI:60240"/>
    </cofactor>
</comment>
<dbReference type="EMBL" id="BAHD01000081">
    <property type="protein sequence ID" value="GAB97774.1"/>
    <property type="molecule type" value="Genomic_DNA"/>
</dbReference>
<evidence type="ECO:0000256" key="9">
    <source>
        <dbReference type="ARBA" id="ARBA00023136"/>
    </source>
</evidence>
<dbReference type="RefSeq" id="WP_006594306.1">
    <property type="nucleotide sequence ID" value="NZ_BAHD01000081.1"/>
</dbReference>
<evidence type="ECO:0000256" key="1">
    <source>
        <dbReference type="ARBA" id="ARBA00000085"/>
    </source>
</evidence>
<keyword evidence="7 12" id="KW-0418">Kinase</keyword>
<dbReference type="FunFam" id="3.30.565.10:FF:000006">
    <property type="entry name" value="Sensor histidine kinase WalK"/>
    <property type="match status" value="1"/>
</dbReference>
<dbReference type="InterPro" id="IPR004358">
    <property type="entry name" value="Sig_transdc_His_kin-like_C"/>
</dbReference>
<accession>K6XG10</accession>
<evidence type="ECO:0000256" key="8">
    <source>
        <dbReference type="ARBA" id="ARBA00023012"/>
    </source>
</evidence>
<dbReference type="Pfam" id="PF00512">
    <property type="entry name" value="HisKA"/>
    <property type="match status" value="1"/>
</dbReference>
<comment type="catalytic activity">
    <reaction evidence="1">
        <text>ATP + protein L-histidine = ADP + protein N-phospho-L-histidine.</text>
        <dbReference type="EC" id="2.7.13.3"/>
    </reaction>
</comment>
<evidence type="ECO:0000256" key="3">
    <source>
        <dbReference type="ARBA" id="ARBA00004236"/>
    </source>
</evidence>
<keyword evidence="8" id="KW-0902">Two-component regulatory system</keyword>
<keyword evidence="13" id="KW-1185">Reference proteome</keyword>
<dbReference type="GO" id="GO:0005509">
    <property type="term" value="F:calcium ion binding"/>
    <property type="evidence" value="ECO:0007669"/>
    <property type="project" value="UniProtKB-ARBA"/>
</dbReference>
<evidence type="ECO:0000256" key="6">
    <source>
        <dbReference type="ARBA" id="ARBA00022679"/>
    </source>
</evidence>
<dbReference type="InterPro" id="IPR036097">
    <property type="entry name" value="HisK_dim/P_sf"/>
</dbReference>
<dbReference type="PANTHER" id="PTHR43047">
    <property type="entry name" value="TWO-COMPONENT HISTIDINE PROTEIN KINASE"/>
    <property type="match status" value="1"/>
</dbReference>
<dbReference type="SMART" id="SM00388">
    <property type="entry name" value="HisKA"/>
    <property type="match status" value="1"/>
</dbReference>
<dbReference type="Gene3D" id="1.10.287.130">
    <property type="match status" value="1"/>
</dbReference>
<evidence type="ECO:0000313" key="13">
    <source>
        <dbReference type="Proteomes" id="UP000008366"/>
    </source>
</evidence>
<dbReference type="Proteomes" id="UP000008366">
    <property type="component" value="Unassembled WGS sequence"/>
</dbReference>
<protein>
    <recommendedName>
        <fullName evidence="4">histidine kinase</fullName>
        <ecNumber evidence="4">2.7.13.3</ecNumber>
    </recommendedName>
</protein>
<sequence>MTPPTRASRPRSVRWRLGMLSLVLSCLILAISGIALVALDFQRGEADRSVLVVEPAYDANRQVATTMSAAQSALRGTVVLAASRAEAGADDQIAEMLSQYSAAQQRSEAELATLTGLISSEGFGRDSQRRTAAYAAEQRQREAIASWWEYGRTVSESESATPAQILEGQRRFASIEAANSELGAIIEQERAAVRANLRNAIVWASLAVVGATIVALAMAVIMGWRTTSALTKPLQRLRDIVRRQRHGDRTAWAATDIGAAEVRELAGDVNALTKAHHDLTDRQNASLDVLRAQAQLSRSVQSSDTLSGALRRSADGIGEALRVERVVIGVFNDRRKFDDAFVWTAPDAEAGMDNPGELRQELAEQAARIWEGDRQVVVDDVSTLLTVGPDGEDWWADLRGPLGRGGLLIVPFGLGDQAIGVASIRTSEPRPWTDNEVAFVHHVVGEITRLVVKETSERQQAEHVARLEELDRQKDDFMSTVSHELRTPLTSISGYLEMLGDGDAGELSGAQRRMLDVVGRNTMRLRGLIEDLLVLNQLEATALPSDAPTISVCEIVRDVAEELAPVAARAGVSLTPEMSDGSWIRADRVQLVRALTNLASNAVKFTPTGGRVRLTCRLSQDRRSVEVRCSDTGMGIPAEELQHLFTRFFRASNASRAQIQGTGLGLVIVRDIVERHGGTMRCNSVEGQGTTFTMVIPASDETGRCEVHDAPNARPVYSPFARAAQRAADREAAR</sequence>
<feature type="domain" description="Histidine kinase" evidence="11">
    <location>
        <begin position="480"/>
        <end position="700"/>
    </location>
</feature>
<dbReference type="GO" id="GO:0000155">
    <property type="term" value="F:phosphorelay sensor kinase activity"/>
    <property type="evidence" value="ECO:0007669"/>
    <property type="project" value="InterPro"/>
</dbReference>
<evidence type="ECO:0000256" key="7">
    <source>
        <dbReference type="ARBA" id="ARBA00022777"/>
    </source>
</evidence>
<dbReference type="InterPro" id="IPR036890">
    <property type="entry name" value="HATPase_C_sf"/>
</dbReference>
<dbReference type="GO" id="GO:0009927">
    <property type="term" value="F:histidine phosphotransfer kinase activity"/>
    <property type="evidence" value="ECO:0007669"/>
    <property type="project" value="TreeGrafter"/>
</dbReference>
<comment type="caution">
    <text evidence="12">The sequence shown here is derived from an EMBL/GenBank/DDBJ whole genome shotgun (WGS) entry which is preliminary data.</text>
</comment>
<dbReference type="PROSITE" id="PS50109">
    <property type="entry name" value="HIS_KIN"/>
    <property type="match status" value="1"/>
</dbReference>
<evidence type="ECO:0000256" key="4">
    <source>
        <dbReference type="ARBA" id="ARBA00012438"/>
    </source>
</evidence>
<comment type="subcellular location">
    <subcellularLocation>
        <location evidence="3">Cell membrane</location>
    </subcellularLocation>
</comment>
<dbReference type="Gene3D" id="6.10.340.10">
    <property type="match status" value="1"/>
</dbReference>
<proteinExistence type="predicted"/>
<keyword evidence="6" id="KW-0808">Transferase</keyword>
<dbReference type="OrthoDB" id="9757990at2"/>
<dbReference type="SUPFAM" id="SSF55874">
    <property type="entry name" value="ATPase domain of HSP90 chaperone/DNA topoisomerase II/histidine kinase"/>
    <property type="match status" value="1"/>
</dbReference>
<keyword evidence="5" id="KW-0597">Phosphoprotein</keyword>
<evidence type="ECO:0000313" key="12">
    <source>
        <dbReference type="EMBL" id="GAB97774.1"/>
    </source>
</evidence>
<dbReference type="PANTHER" id="PTHR43047:SF72">
    <property type="entry name" value="OSMOSENSING HISTIDINE PROTEIN KINASE SLN1"/>
    <property type="match status" value="1"/>
</dbReference>
<dbReference type="STRING" id="1184609.KILIM_081_00160"/>
<dbReference type="Gene3D" id="3.30.450.40">
    <property type="match status" value="1"/>
</dbReference>
<dbReference type="SMART" id="SM00387">
    <property type="entry name" value="HATPase_c"/>
    <property type="match status" value="1"/>
</dbReference>
<dbReference type="FunFam" id="1.10.287.130:FF:000001">
    <property type="entry name" value="Two-component sensor histidine kinase"/>
    <property type="match status" value="1"/>
</dbReference>
<dbReference type="eggNOG" id="COG2205">
    <property type="taxonomic scope" value="Bacteria"/>
</dbReference>
<dbReference type="InterPro" id="IPR029016">
    <property type="entry name" value="GAF-like_dom_sf"/>
</dbReference>
<dbReference type="InterPro" id="IPR003661">
    <property type="entry name" value="HisK_dim/P_dom"/>
</dbReference>
<feature type="transmembrane region" description="Helical" evidence="10">
    <location>
        <begin position="20"/>
        <end position="39"/>
    </location>
</feature>
<evidence type="ECO:0000256" key="2">
    <source>
        <dbReference type="ARBA" id="ARBA00001968"/>
    </source>
</evidence>
<dbReference type="CDD" id="cd00082">
    <property type="entry name" value="HisKA"/>
    <property type="match status" value="1"/>
</dbReference>
<keyword evidence="10" id="KW-1133">Transmembrane helix</keyword>
<dbReference type="SUPFAM" id="SSF55781">
    <property type="entry name" value="GAF domain-like"/>
    <property type="match status" value="1"/>
</dbReference>
<dbReference type="InterPro" id="IPR005467">
    <property type="entry name" value="His_kinase_dom"/>
</dbReference>
<dbReference type="Pfam" id="PF02518">
    <property type="entry name" value="HATPase_c"/>
    <property type="match status" value="1"/>
</dbReference>
<dbReference type="SMART" id="SM00065">
    <property type="entry name" value="GAF"/>
    <property type="match status" value="1"/>
</dbReference>
<dbReference type="InterPro" id="IPR003018">
    <property type="entry name" value="GAF"/>
</dbReference>
<evidence type="ECO:0000256" key="10">
    <source>
        <dbReference type="SAM" id="Phobius"/>
    </source>
</evidence>
<name>K6XG10_9MICO</name>
<evidence type="ECO:0000256" key="5">
    <source>
        <dbReference type="ARBA" id="ARBA00022553"/>
    </source>
</evidence>
<evidence type="ECO:0000259" key="11">
    <source>
        <dbReference type="PROSITE" id="PS50109"/>
    </source>
</evidence>
<keyword evidence="10" id="KW-0812">Transmembrane</keyword>
<dbReference type="AlphaFoldDB" id="K6XG10"/>
<dbReference type="GO" id="GO:0005886">
    <property type="term" value="C:plasma membrane"/>
    <property type="evidence" value="ECO:0007669"/>
    <property type="project" value="UniProtKB-SubCell"/>
</dbReference>
<dbReference type="InterPro" id="IPR003594">
    <property type="entry name" value="HATPase_dom"/>
</dbReference>
<keyword evidence="9 10" id="KW-0472">Membrane</keyword>
<organism evidence="12 13">
    <name type="scientific">Kineosphaera limosa NBRC 100340</name>
    <dbReference type="NCBI Taxonomy" id="1184609"/>
    <lineage>
        <taxon>Bacteria</taxon>
        <taxon>Bacillati</taxon>
        <taxon>Actinomycetota</taxon>
        <taxon>Actinomycetes</taxon>
        <taxon>Micrococcales</taxon>
        <taxon>Dermatophilaceae</taxon>
        <taxon>Kineosphaera</taxon>
    </lineage>
</organism>
<gene>
    <name evidence="12" type="ORF">KILIM_081_00160</name>
</gene>
<dbReference type="PRINTS" id="PR00344">
    <property type="entry name" value="BCTRLSENSOR"/>
</dbReference>
<dbReference type="Gene3D" id="3.30.565.10">
    <property type="entry name" value="Histidine kinase-like ATPase, C-terminal domain"/>
    <property type="match status" value="1"/>
</dbReference>